<evidence type="ECO:0000256" key="3">
    <source>
        <dbReference type="ARBA" id="ARBA00022989"/>
    </source>
</evidence>
<feature type="domain" description="Amino acid permease/ SLC12A" evidence="6">
    <location>
        <begin position="134"/>
        <end position="298"/>
    </location>
</feature>
<dbReference type="PANTHER" id="PTHR11827">
    <property type="entry name" value="SOLUTE CARRIER FAMILY 12, CATION COTRANSPORTERS"/>
    <property type="match status" value="1"/>
</dbReference>
<dbReference type="EMBL" id="JADFTS010000008">
    <property type="protein sequence ID" value="KAF9593223.1"/>
    <property type="molecule type" value="Genomic_DNA"/>
</dbReference>
<dbReference type="InterPro" id="IPR004841">
    <property type="entry name" value="AA-permease/SLC12A_dom"/>
</dbReference>
<dbReference type="Proteomes" id="UP000631114">
    <property type="component" value="Unassembled WGS sequence"/>
</dbReference>
<comment type="subcellular location">
    <subcellularLocation>
        <location evidence="1">Membrane</location>
        <topology evidence="1">Multi-pass membrane protein</topology>
    </subcellularLocation>
</comment>
<gene>
    <name evidence="7" type="ORF">IFM89_020718</name>
</gene>
<dbReference type="Pfam" id="PF00324">
    <property type="entry name" value="AA_permease"/>
    <property type="match status" value="1"/>
</dbReference>
<proteinExistence type="predicted"/>
<name>A0A835H7X5_9MAGN</name>
<dbReference type="OrthoDB" id="1725976at2759"/>
<feature type="transmembrane region" description="Helical" evidence="5">
    <location>
        <begin position="122"/>
        <end position="146"/>
    </location>
</feature>
<reference evidence="7 8" key="1">
    <citation type="submission" date="2020-10" db="EMBL/GenBank/DDBJ databases">
        <title>The Coptis chinensis genome and diversification of protoberbering-type alkaloids.</title>
        <authorList>
            <person name="Wang B."/>
            <person name="Shu S."/>
            <person name="Song C."/>
            <person name="Liu Y."/>
        </authorList>
    </citation>
    <scope>NUCLEOTIDE SEQUENCE [LARGE SCALE GENOMIC DNA]</scope>
    <source>
        <strain evidence="7">HL-2020</strain>
        <tissue evidence="7">Leaf</tissue>
    </source>
</reference>
<dbReference type="GO" id="GO:0016020">
    <property type="term" value="C:membrane"/>
    <property type="evidence" value="ECO:0007669"/>
    <property type="project" value="UniProtKB-SubCell"/>
</dbReference>
<comment type="caution">
    <text evidence="7">The sequence shown here is derived from an EMBL/GenBank/DDBJ whole genome shotgun (WGS) entry which is preliminary data.</text>
</comment>
<evidence type="ECO:0000256" key="5">
    <source>
        <dbReference type="SAM" id="Phobius"/>
    </source>
</evidence>
<feature type="transmembrane region" description="Helical" evidence="5">
    <location>
        <begin position="230"/>
        <end position="260"/>
    </location>
</feature>
<keyword evidence="8" id="KW-1185">Reference proteome</keyword>
<dbReference type="PANTHER" id="PTHR11827:SF100">
    <property type="entry name" value="CATION-CHLORIDE COTRANSPORTER 1"/>
    <property type="match status" value="1"/>
</dbReference>
<keyword evidence="2 5" id="KW-0812">Transmembrane</keyword>
<feature type="transmembrane region" description="Helical" evidence="5">
    <location>
        <begin position="166"/>
        <end position="185"/>
    </location>
</feature>
<accession>A0A835H7X5</accession>
<evidence type="ECO:0000256" key="2">
    <source>
        <dbReference type="ARBA" id="ARBA00022692"/>
    </source>
</evidence>
<evidence type="ECO:0000313" key="7">
    <source>
        <dbReference type="EMBL" id="KAF9593223.1"/>
    </source>
</evidence>
<dbReference type="Gene3D" id="1.20.1740.10">
    <property type="entry name" value="Amino acid/polyamine transporter I"/>
    <property type="match status" value="1"/>
</dbReference>
<sequence>MGAIITTLFPFSCSAFESGDERQREENGRREAAIEKTAAALQPDFKSQSITQTQLEKLKGKKNKKKPDCTTSLSSSLLEALSSPHSSSPLRHLGIVLCQFAPFKVYYLFFENLVTFLLLSSWGFSFFNISILLTLFVAPRLLAAIANDDILPVLNYFKVADGSEPYIATPFTAFICIGCVVLGNLDLISPTITMFFLQCYAGVNLSSFLLDAPSWRPRWRFHHWSFSLLGASLCIVIMFLISWSFTVVSLALVSLIYYYVSLKGKAGDWGDGFKSAYFRLALLSLRSLGANQVHPKNWYPIPLIFCRPWGKLPENVPCHPKLADFANCMRKKG</sequence>
<dbReference type="GO" id="GO:0015377">
    <property type="term" value="F:chloride:monoatomic cation symporter activity"/>
    <property type="evidence" value="ECO:0007669"/>
    <property type="project" value="InterPro"/>
</dbReference>
<evidence type="ECO:0000256" key="4">
    <source>
        <dbReference type="ARBA" id="ARBA00023136"/>
    </source>
</evidence>
<keyword evidence="3 5" id="KW-1133">Transmembrane helix</keyword>
<dbReference type="InterPro" id="IPR004842">
    <property type="entry name" value="SLC12A_fam"/>
</dbReference>
<evidence type="ECO:0000259" key="6">
    <source>
        <dbReference type="Pfam" id="PF00324"/>
    </source>
</evidence>
<keyword evidence="4 5" id="KW-0472">Membrane</keyword>
<feature type="transmembrane region" description="Helical" evidence="5">
    <location>
        <begin position="192"/>
        <end position="210"/>
    </location>
</feature>
<dbReference type="AlphaFoldDB" id="A0A835H7X5"/>
<protein>
    <recommendedName>
        <fullName evidence="6">Amino acid permease/ SLC12A domain-containing protein</fullName>
    </recommendedName>
</protein>
<evidence type="ECO:0000313" key="8">
    <source>
        <dbReference type="Proteomes" id="UP000631114"/>
    </source>
</evidence>
<organism evidence="7 8">
    <name type="scientific">Coptis chinensis</name>
    <dbReference type="NCBI Taxonomy" id="261450"/>
    <lineage>
        <taxon>Eukaryota</taxon>
        <taxon>Viridiplantae</taxon>
        <taxon>Streptophyta</taxon>
        <taxon>Embryophyta</taxon>
        <taxon>Tracheophyta</taxon>
        <taxon>Spermatophyta</taxon>
        <taxon>Magnoliopsida</taxon>
        <taxon>Ranunculales</taxon>
        <taxon>Ranunculaceae</taxon>
        <taxon>Coptidoideae</taxon>
        <taxon>Coptis</taxon>
    </lineage>
</organism>
<evidence type="ECO:0000256" key="1">
    <source>
        <dbReference type="ARBA" id="ARBA00004141"/>
    </source>
</evidence>